<dbReference type="CDD" id="cd00056">
    <property type="entry name" value="ENDO3c"/>
    <property type="match status" value="1"/>
</dbReference>
<comment type="similarity">
    <text evidence="1">Belongs to the Nth/MutY family.</text>
</comment>
<reference evidence="11" key="1">
    <citation type="journal article" date="2015" name="Nature">
        <title>Complex archaea that bridge the gap between prokaryotes and eukaryotes.</title>
        <authorList>
            <person name="Spang A."/>
            <person name="Saw J.H."/>
            <person name="Jorgensen S.L."/>
            <person name="Zaremba-Niedzwiedzka K."/>
            <person name="Martijn J."/>
            <person name="Lind A.E."/>
            <person name="van Eijk R."/>
            <person name="Schleper C."/>
            <person name="Guy L."/>
            <person name="Ettema T.J."/>
        </authorList>
    </citation>
    <scope>NUCLEOTIDE SEQUENCE</scope>
</reference>
<dbReference type="PIRSF" id="PIRSF001435">
    <property type="entry name" value="Nth"/>
    <property type="match status" value="1"/>
</dbReference>
<keyword evidence="2" id="KW-0004">4Fe-4S</keyword>
<dbReference type="SMART" id="SM00478">
    <property type="entry name" value="ENDO3c"/>
    <property type="match status" value="1"/>
</dbReference>
<evidence type="ECO:0000256" key="5">
    <source>
        <dbReference type="ARBA" id="ARBA00022801"/>
    </source>
</evidence>
<dbReference type="GO" id="GO:0046872">
    <property type="term" value="F:metal ion binding"/>
    <property type="evidence" value="ECO:0007669"/>
    <property type="project" value="UniProtKB-KW"/>
</dbReference>
<proteinExistence type="inferred from homology"/>
<comment type="caution">
    <text evidence="11">The sequence shown here is derived from an EMBL/GenBank/DDBJ whole genome shotgun (WGS) entry which is preliminary data.</text>
</comment>
<sequence length="218" mass="25824">MNNSNILLDIYDRLFKSFGKQHWWPGDTDFEIVIGAILTQNTNWGNVEKAIKNLKEAKVFTPRKLYEIDINRLAELIRPSGYFNVKARRLKHFIEWLFLKYNGSLPKMFKQDYVTLREELLSVNGIGRETADSILLYAARKPTFVIDAYTKRVLVRHELIPEDYEYEEMKAFFEENLPEDVSLYNEYHALLVRVGKYYCKPKKQCEECPLRDLLNNAR</sequence>
<dbReference type="InterPro" id="IPR023170">
    <property type="entry name" value="HhH_base_excis_C"/>
</dbReference>
<dbReference type="InterPro" id="IPR003265">
    <property type="entry name" value="HhH-GPD_domain"/>
</dbReference>
<dbReference type="PANTHER" id="PTHR10359:SF19">
    <property type="entry name" value="DNA REPAIR GLYCOSYLASE MJ1434-RELATED"/>
    <property type="match status" value="1"/>
</dbReference>
<dbReference type="SUPFAM" id="SSF48150">
    <property type="entry name" value="DNA-glycosylase"/>
    <property type="match status" value="1"/>
</dbReference>
<keyword evidence="7" id="KW-0411">Iron-sulfur</keyword>
<keyword evidence="9" id="KW-0326">Glycosidase</keyword>
<accession>A0A0F9PIT1</accession>
<evidence type="ECO:0000256" key="8">
    <source>
        <dbReference type="ARBA" id="ARBA00023204"/>
    </source>
</evidence>
<organism evidence="11">
    <name type="scientific">marine sediment metagenome</name>
    <dbReference type="NCBI Taxonomy" id="412755"/>
    <lineage>
        <taxon>unclassified sequences</taxon>
        <taxon>metagenomes</taxon>
        <taxon>ecological metagenomes</taxon>
    </lineage>
</organism>
<evidence type="ECO:0000256" key="2">
    <source>
        <dbReference type="ARBA" id="ARBA00022485"/>
    </source>
</evidence>
<evidence type="ECO:0000256" key="7">
    <source>
        <dbReference type="ARBA" id="ARBA00023014"/>
    </source>
</evidence>
<dbReference type="Gene3D" id="1.10.1670.10">
    <property type="entry name" value="Helix-hairpin-Helix base-excision DNA repair enzymes (C-terminal)"/>
    <property type="match status" value="1"/>
</dbReference>
<evidence type="ECO:0000256" key="6">
    <source>
        <dbReference type="ARBA" id="ARBA00023004"/>
    </source>
</evidence>
<dbReference type="GO" id="GO:0051539">
    <property type="term" value="F:4 iron, 4 sulfur cluster binding"/>
    <property type="evidence" value="ECO:0007669"/>
    <property type="project" value="UniProtKB-KW"/>
</dbReference>
<evidence type="ECO:0000256" key="9">
    <source>
        <dbReference type="ARBA" id="ARBA00023295"/>
    </source>
</evidence>
<dbReference type="PANTHER" id="PTHR10359">
    <property type="entry name" value="A/G-SPECIFIC ADENINE GLYCOSYLASE/ENDONUCLEASE III"/>
    <property type="match status" value="1"/>
</dbReference>
<protein>
    <recommendedName>
        <fullName evidence="10">HhH-GPD domain-containing protein</fullName>
    </recommendedName>
</protein>
<dbReference type="InterPro" id="IPR000445">
    <property type="entry name" value="HhH_motif"/>
</dbReference>
<feature type="domain" description="HhH-GPD" evidence="10">
    <location>
        <begin position="38"/>
        <end position="197"/>
    </location>
</feature>
<dbReference type="EMBL" id="LAZR01005321">
    <property type="protein sequence ID" value="KKN00906.1"/>
    <property type="molecule type" value="Genomic_DNA"/>
</dbReference>
<dbReference type="Pfam" id="PF00730">
    <property type="entry name" value="HhH-GPD"/>
    <property type="match status" value="1"/>
</dbReference>
<keyword evidence="6" id="KW-0408">Iron</keyword>
<dbReference type="GO" id="GO:0019104">
    <property type="term" value="F:DNA N-glycosylase activity"/>
    <property type="evidence" value="ECO:0007669"/>
    <property type="project" value="UniProtKB-ARBA"/>
</dbReference>
<gene>
    <name evidence="11" type="ORF">LCGC14_1133080</name>
</gene>
<keyword evidence="3" id="KW-0479">Metal-binding</keyword>
<evidence type="ECO:0000313" key="11">
    <source>
        <dbReference type="EMBL" id="KKN00906.1"/>
    </source>
</evidence>
<evidence type="ECO:0000256" key="3">
    <source>
        <dbReference type="ARBA" id="ARBA00022723"/>
    </source>
</evidence>
<keyword evidence="5" id="KW-0378">Hydrolase</keyword>
<dbReference type="GO" id="GO:0003677">
    <property type="term" value="F:DNA binding"/>
    <property type="evidence" value="ECO:0007669"/>
    <property type="project" value="InterPro"/>
</dbReference>
<dbReference type="AlphaFoldDB" id="A0A0F9PIT1"/>
<evidence type="ECO:0000256" key="4">
    <source>
        <dbReference type="ARBA" id="ARBA00022763"/>
    </source>
</evidence>
<name>A0A0F9PIT1_9ZZZZ</name>
<dbReference type="Pfam" id="PF00633">
    <property type="entry name" value="HHH"/>
    <property type="match status" value="1"/>
</dbReference>
<keyword evidence="4" id="KW-0227">DNA damage</keyword>
<evidence type="ECO:0000259" key="10">
    <source>
        <dbReference type="SMART" id="SM00478"/>
    </source>
</evidence>
<dbReference type="InterPro" id="IPR011257">
    <property type="entry name" value="DNA_glycosylase"/>
</dbReference>
<evidence type="ECO:0000256" key="1">
    <source>
        <dbReference type="ARBA" id="ARBA00008343"/>
    </source>
</evidence>
<keyword evidence="8" id="KW-0234">DNA repair</keyword>
<dbReference type="Gene3D" id="1.10.340.30">
    <property type="entry name" value="Hypothetical protein, domain 2"/>
    <property type="match status" value="1"/>
</dbReference>
<dbReference type="GO" id="GO:0006284">
    <property type="term" value="P:base-excision repair"/>
    <property type="evidence" value="ECO:0007669"/>
    <property type="project" value="InterPro"/>
</dbReference>